<dbReference type="Pfam" id="PF10075">
    <property type="entry name" value="CSN8_PSD8_EIF3K"/>
    <property type="match status" value="1"/>
</dbReference>
<dbReference type="GO" id="GO:0005634">
    <property type="term" value="C:nucleus"/>
    <property type="evidence" value="ECO:0007669"/>
    <property type="project" value="TreeGrafter"/>
</dbReference>
<dbReference type="InterPro" id="IPR033464">
    <property type="entry name" value="CSN8_PSD8_EIF3K"/>
</dbReference>
<name>A0A9W8A2Y3_9FUNG</name>
<keyword evidence="1" id="KW-0647">Proteasome</keyword>
<dbReference type="GO" id="GO:0043161">
    <property type="term" value="P:proteasome-mediated ubiquitin-dependent protein catabolic process"/>
    <property type="evidence" value="ECO:0007669"/>
    <property type="project" value="TreeGrafter"/>
</dbReference>
<evidence type="ECO:0000259" key="2">
    <source>
        <dbReference type="Pfam" id="PF10075"/>
    </source>
</evidence>
<sequence length="240" mass="28114">MSEVTQFYEEIKEAMANGTQSNEAIKEAIASLKASTRSILELAAEWAIKVQDIDEFEKHFNQLESFYFDINDRLGESENMSLFFGFNLMRLLVQDRVADFHVALERIDTKYHNDVNVALPIRIEQHLMEGTYKKIKQEEEALHDKRFKFLFTKLRSRNRKEILDCLQKSYDTLPVADAKRILLWDNRLNFEKFLNECGLKDCLVGNVLVFKTTKEEASSFPTDEIIENNLLYAQELERIV</sequence>
<dbReference type="OrthoDB" id="8775810at2759"/>
<dbReference type="AlphaFoldDB" id="A0A9W8A2Y3"/>
<dbReference type="GO" id="GO:0005829">
    <property type="term" value="C:cytosol"/>
    <property type="evidence" value="ECO:0007669"/>
    <property type="project" value="TreeGrafter"/>
</dbReference>
<dbReference type="Gene3D" id="1.25.40.990">
    <property type="match status" value="1"/>
</dbReference>
<organism evidence="3 4">
    <name type="scientific">Mycoemilia scoparia</name>
    <dbReference type="NCBI Taxonomy" id="417184"/>
    <lineage>
        <taxon>Eukaryota</taxon>
        <taxon>Fungi</taxon>
        <taxon>Fungi incertae sedis</taxon>
        <taxon>Zoopagomycota</taxon>
        <taxon>Kickxellomycotina</taxon>
        <taxon>Kickxellomycetes</taxon>
        <taxon>Kickxellales</taxon>
        <taxon>Kickxellaceae</taxon>
        <taxon>Mycoemilia</taxon>
    </lineage>
</organism>
<protein>
    <submittedName>
        <fullName evidence="3">Regulatory particle non-ATPase</fullName>
    </submittedName>
</protein>
<dbReference type="PANTHER" id="PTHR12387:SF0">
    <property type="entry name" value="26S PROTEASOME NON-ATPASE REGULATORY SUBUNIT 8"/>
    <property type="match status" value="1"/>
</dbReference>
<dbReference type="InterPro" id="IPR006746">
    <property type="entry name" value="26S_Psome_Rpn12"/>
</dbReference>
<accession>A0A9W8A2Y3</accession>
<dbReference type="EMBL" id="JANBPU010000080">
    <property type="protein sequence ID" value="KAJ1917132.1"/>
    <property type="molecule type" value="Genomic_DNA"/>
</dbReference>
<gene>
    <name evidence="3" type="primary">RPN12</name>
    <name evidence="3" type="ORF">H4219_003393</name>
</gene>
<dbReference type="GO" id="GO:0008541">
    <property type="term" value="C:proteasome regulatory particle, lid subcomplex"/>
    <property type="evidence" value="ECO:0007669"/>
    <property type="project" value="TreeGrafter"/>
</dbReference>
<keyword evidence="4" id="KW-1185">Reference proteome</keyword>
<evidence type="ECO:0000313" key="3">
    <source>
        <dbReference type="EMBL" id="KAJ1917132.1"/>
    </source>
</evidence>
<comment type="caution">
    <text evidence="3">The sequence shown here is derived from an EMBL/GenBank/DDBJ whole genome shotgun (WGS) entry which is preliminary data.</text>
</comment>
<feature type="domain" description="CSN8/PSMD8/EIF3K" evidence="2">
    <location>
        <begin position="78"/>
        <end position="198"/>
    </location>
</feature>
<dbReference type="Proteomes" id="UP001150538">
    <property type="component" value="Unassembled WGS sequence"/>
</dbReference>
<evidence type="ECO:0000313" key="4">
    <source>
        <dbReference type="Proteomes" id="UP001150538"/>
    </source>
</evidence>
<reference evidence="3" key="1">
    <citation type="submission" date="2022-07" db="EMBL/GenBank/DDBJ databases">
        <title>Phylogenomic reconstructions and comparative analyses of Kickxellomycotina fungi.</title>
        <authorList>
            <person name="Reynolds N.K."/>
            <person name="Stajich J.E."/>
            <person name="Barry K."/>
            <person name="Grigoriev I.V."/>
            <person name="Crous P."/>
            <person name="Smith M.E."/>
        </authorList>
    </citation>
    <scope>NUCLEOTIDE SEQUENCE</scope>
    <source>
        <strain evidence="3">NBRC 100468</strain>
    </source>
</reference>
<evidence type="ECO:0000256" key="1">
    <source>
        <dbReference type="ARBA" id="ARBA00022942"/>
    </source>
</evidence>
<dbReference type="PANTHER" id="PTHR12387">
    <property type="entry name" value="26S PROTEASOME NON-ATPASE REGULATORY SUBUNIT 8"/>
    <property type="match status" value="1"/>
</dbReference>
<proteinExistence type="predicted"/>